<proteinExistence type="predicted"/>
<keyword evidence="3" id="KW-1185">Reference proteome</keyword>
<feature type="signal peptide" evidence="1">
    <location>
        <begin position="1"/>
        <end position="20"/>
    </location>
</feature>
<sequence length="173" mass="20366">MKKQKYLLFILLILIISCNAVPSSKKNNTIKNIVISFIEFKNRQTRIDAQKNIIIPSAQIDEFNKDNYWIDLHFINPELLLNFKYSKVYEIEGYKLIIGEELNKCYLLKNSFKEVPYEKLNKAKFPFTYSTDNLHITLNSKDEIIEISPQEKFGAIKSILEKKGQKFSKDYID</sequence>
<evidence type="ECO:0000313" key="3">
    <source>
        <dbReference type="Proteomes" id="UP000256512"/>
    </source>
</evidence>
<gene>
    <name evidence="2" type="ORF">DRF62_04475</name>
</gene>
<dbReference type="RefSeq" id="WP_115949263.1">
    <property type="nucleotide sequence ID" value="NZ_QNVS01000008.1"/>
</dbReference>
<dbReference type="Proteomes" id="UP000256512">
    <property type="component" value="Unassembled WGS sequence"/>
</dbReference>
<name>A0A3D9BRI9_9FLAO</name>
<protein>
    <recommendedName>
        <fullName evidence="4">Lipoprotein</fullName>
    </recommendedName>
</protein>
<dbReference type="AlphaFoldDB" id="A0A3D9BRI9"/>
<evidence type="ECO:0008006" key="4">
    <source>
        <dbReference type="Google" id="ProtNLM"/>
    </source>
</evidence>
<evidence type="ECO:0000313" key="2">
    <source>
        <dbReference type="EMBL" id="REC56097.1"/>
    </source>
</evidence>
<comment type="caution">
    <text evidence="2">The sequence shown here is derived from an EMBL/GenBank/DDBJ whole genome shotgun (WGS) entry which is preliminary data.</text>
</comment>
<feature type="chain" id="PRO_5017714431" description="Lipoprotein" evidence="1">
    <location>
        <begin position="21"/>
        <end position="173"/>
    </location>
</feature>
<reference evidence="2 3" key="1">
    <citation type="journal article" date="2006" name="Int. J. Syst. Evol. Microbiol.">
        <title>Chryseobacterium piscium sp. nov., isolated from fish of the South Atlantic Ocean off South Africa.</title>
        <authorList>
            <person name="de Beer H."/>
            <person name="Hugo C.J."/>
            <person name="Jooste P.J."/>
            <person name="Vancanneyt M."/>
            <person name="Coenye T."/>
            <person name="Vandamme P."/>
        </authorList>
    </citation>
    <scope>NUCLEOTIDE SEQUENCE [LARGE SCALE GENOMIC DNA]</scope>
    <source>
        <strain evidence="2 3">CCUG 51923</strain>
    </source>
</reference>
<dbReference type="EMBL" id="QNVS01000008">
    <property type="protein sequence ID" value="REC56097.1"/>
    <property type="molecule type" value="Genomic_DNA"/>
</dbReference>
<organism evidence="2 3">
    <name type="scientific">Chryseobacterium piscium</name>
    <dbReference type="NCBI Taxonomy" id="333702"/>
    <lineage>
        <taxon>Bacteria</taxon>
        <taxon>Pseudomonadati</taxon>
        <taxon>Bacteroidota</taxon>
        <taxon>Flavobacteriia</taxon>
        <taxon>Flavobacteriales</taxon>
        <taxon>Weeksellaceae</taxon>
        <taxon>Chryseobacterium group</taxon>
        <taxon>Chryseobacterium</taxon>
    </lineage>
</organism>
<accession>A0A3D9BRI9</accession>
<evidence type="ECO:0000256" key="1">
    <source>
        <dbReference type="SAM" id="SignalP"/>
    </source>
</evidence>
<dbReference type="PROSITE" id="PS51257">
    <property type="entry name" value="PROKAR_LIPOPROTEIN"/>
    <property type="match status" value="1"/>
</dbReference>
<keyword evidence="1" id="KW-0732">Signal</keyword>